<evidence type="ECO:0000313" key="1">
    <source>
        <dbReference type="EMBL" id="KRZ65592.1"/>
    </source>
</evidence>
<sequence>MILRGGRVYIESKINLVALRHCKTGFVALGAECYQLKFVMKERISCFLVNNENFVNVEKKFDKMAGRVLLSAKSCVAMATQPTRTYLAQLMNMKMHKTCDNCEQYNCYEKY</sequence>
<reference evidence="1 2" key="1">
    <citation type="submission" date="2015-01" db="EMBL/GenBank/DDBJ databases">
        <title>Evolution of Trichinella species and genotypes.</title>
        <authorList>
            <person name="Korhonen P.K."/>
            <person name="Edoardo P."/>
            <person name="Giuseppe L.R."/>
            <person name="Gasser R.B."/>
        </authorList>
    </citation>
    <scope>NUCLEOTIDE SEQUENCE [LARGE SCALE GENOMIC DNA]</scope>
    <source>
        <strain evidence="1">ISS1980</strain>
    </source>
</reference>
<organism evidence="1 2">
    <name type="scientific">Trichinella papuae</name>
    <dbReference type="NCBI Taxonomy" id="268474"/>
    <lineage>
        <taxon>Eukaryota</taxon>
        <taxon>Metazoa</taxon>
        <taxon>Ecdysozoa</taxon>
        <taxon>Nematoda</taxon>
        <taxon>Enoplea</taxon>
        <taxon>Dorylaimia</taxon>
        <taxon>Trichinellida</taxon>
        <taxon>Trichinellidae</taxon>
        <taxon>Trichinella</taxon>
    </lineage>
</organism>
<dbReference type="Proteomes" id="UP000054843">
    <property type="component" value="Unassembled WGS sequence"/>
</dbReference>
<keyword evidence="2" id="KW-1185">Reference proteome</keyword>
<accession>A0A0V1M1J4</accession>
<comment type="caution">
    <text evidence="1">The sequence shown here is derived from an EMBL/GenBank/DDBJ whole genome shotgun (WGS) entry which is preliminary data.</text>
</comment>
<name>A0A0V1M1J4_9BILA</name>
<proteinExistence type="predicted"/>
<protein>
    <submittedName>
        <fullName evidence="1">Uncharacterized protein</fullName>
    </submittedName>
</protein>
<dbReference type="EMBL" id="JYDO01000325">
    <property type="protein sequence ID" value="KRZ65592.1"/>
    <property type="molecule type" value="Genomic_DNA"/>
</dbReference>
<evidence type="ECO:0000313" key="2">
    <source>
        <dbReference type="Proteomes" id="UP000054843"/>
    </source>
</evidence>
<dbReference type="AlphaFoldDB" id="A0A0V1M1J4"/>
<gene>
    <name evidence="1" type="ORF">T10_2994</name>
</gene>